<protein>
    <submittedName>
        <fullName evidence="2">Endonuclease</fullName>
    </submittedName>
</protein>
<feature type="domain" description="Endonuclease/exonuclease/phosphatase" evidence="1">
    <location>
        <begin position="20"/>
        <end position="242"/>
    </location>
</feature>
<dbReference type="InterPro" id="IPR005135">
    <property type="entry name" value="Endo/exonuclease/phosphatase"/>
</dbReference>
<dbReference type="InterPro" id="IPR036691">
    <property type="entry name" value="Endo/exonu/phosph_ase_sf"/>
</dbReference>
<evidence type="ECO:0000313" key="3">
    <source>
        <dbReference type="Proteomes" id="UP000249061"/>
    </source>
</evidence>
<dbReference type="Proteomes" id="UP000249061">
    <property type="component" value="Unassembled WGS sequence"/>
</dbReference>
<dbReference type="SUPFAM" id="SSF56219">
    <property type="entry name" value="DNase I-like"/>
    <property type="match status" value="1"/>
</dbReference>
<reference evidence="2 3" key="1">
    <citation type="submission" date="2017-08" db="EMBL/GenBank/DDBJ databases">
        <title>Infants hospitalized years apart are colonized by the same room-sourced microbial strains.</title>
        <authorList>
            <person name="Brooks B."/>
            <person name="Olm M.R."/>
            <person name="Firek B.A."/>
            <person name="Baker R."/>
            <person name="Thomas B.C."/>
            <person name="Morowitz M.J."/>
            <person name="Banfield J.F."/>
        </authorList>
    </citation>
    <scope>NUCLEOTIDE SEQUENCE [LARGE SCALE GENOMIC DNA]</scope>
    <source>
        <strain evidence="2">S2_003_000_R2_14</strain>
    </source>
</reference>
<keyword evidence="2" id="KW-0255">Endonuclease</keyword>
<comment type="caution">
    <text evidence="2">The sequence shown here is derived from an EMBL/GenBank/DDBJ whole genome shotgun (WGS) entry which is preliminary data.</text>
</comment>
<dbReference type="Pfam" id="PF03372">
    <property type="entry name" value="Exo_endo_phos"/>
    <property type="match status" value="1"/>
</dbReference>
<dbReference type="GO" id="GO:0004519">
    <property type="term" value="F:endonuclease activity"/>
    <property type="evidence" value="ECO:0007669"/>
    <property type="project" value="UniProtKB-KW"/>
</dbReference>
<accession>A0A2W5UJY5</accession>
<keyword evidence="2" id="KW-0378">Hydrolase</keyword>
<organism evidence="2 3">
    <name type="scientific">Archangium gephyra</name>
    <dbReference type="NCBI Taxonomy" id="48"/>
    <lineage>
        <taxon>Bacteria</taxon>
        <taxon>Pseudomonadati</taxon>
        <taxon>Myxococcota</taxon>
        <taxon>Myxococcia</taxon>
        <taxon>Myxococcales</taxon>
        <taxon>Cystobacterineae</taxon>
        <taxon>Archangiaceae</taxon>
        <taxon>Archangium</taxon>
    </lineage>
</organism>
<sequence length="252" mass="27927">MPYRPHPPESFRREAHVRVVTWNVLHRIHAENWAEGSVAAFPDEATRVDGITGVVTSWLEADVDVVCLQEVSGDQLESLRSALRVNVISHRHPRLPRFRKPTATQLQRPAEFLVTLTKLDTARTQGHPYEDDGGKGVLEVELANGVTVLNTHVSVGHKRDAQLAKLSQLMTVRSLAMGDFNERRDVVHAALGTALTCTDLHGQLATRFGRSANDGQHIDHVLCRGGVLREATVLDTGQLSDHRPVRARGDFE</sequence>
<keyword evidence="2" id="KW-0540">Nuclease</keyword>
<gene>
    <name evidence="2" type="ORF">DI536_22570</name>
</gene>
<evidence type="ECO:0000259" key="1">
    <source>
        <dbReference type="Pfam" id="PF03372"/>
    </source>
</evidence>
<name>A0A2W5UJY5_9BACT</name>
<dbReference type="AlphaFoldDB" id="A0A2W5UJY5"/>
<dbReference type="EMBL" id="QFQP01000021">
    <property type="protein sequence ID" value="PZR09368.1"/>
    <property type="molecule type" value="Genomic_DNA"/>
</dbReference>
<proteinExistence type="predicted"/>
<evidence type="ECO:0000313" key="2">
    <source>
        <dbReference type="EMBL" id="PZR09368.1"/>
    </source>
</evidence>
<dbReference type="Gene3D" id="3.60.10.10">
    <property type="entry name" value="Endonuclease/exonuclease/phosphatase"/>
    <property type="match status" value="1"/>
</dbReference>